<protein>
    <submittedName>
        <fullName evidence="1">Uncharacterized protein</fullName>
    </submittedName>
</protein>
<reference evidence="1" key="1">
    <citation type="submission" date="2019-08" db="EMBL/GenBank/DDBJ databases">
        <authorList>
            <person name="Kucharzyk K."/>
            <person name="Murdoch R.W."/>
            <person name="Higgins S."/>
            <person name="Loffler F."/>
        </authorList>
    </citation>
    <scope>NUCLEOTIDE SEQUENCE</scope>
</reference>
<accession>A0A645FYV7</accession>
<evidence type="ECO:0000313" key="1">
    <source>
        <dbReference type="EMBL" id="MPN19717.1"/>
    </source>
</evidence>
<dbReference type="AlphaFoldDB" id="A0A645FYV7"/>
<gene>
    <name evidence="1" type="ORF">SDC9_167089</name>
</gene>
<sequence>MNVFRRFFLQDVENIISSDNPQHMLFIIRNRQNILVILLHRLRRIFVIGIRKDRNVVSIHNIIDNRFIFCEQNVS</sequence>
<proteinExistence type="predicted"/>
<name>A0A645FYV7_9ZZZZ</name>
<comment type="caution">
    <text evidence="1">The sequence shown here is derived from an EMBL/GenBank/DDBJ whole genome shotgun (WGS) entry which is preliminary data.</text>
</comment>
<organism evidence="1">
    <name type="scientific">bioreactor metagenome</name>
    <dbReference type="NCBI Taxonomy" id="1076179"/>
    <lineage>
        <taxon>unclassified sequences</taxon>
        <taxon>metagenomes</taxon>
        <taxon>ecological metagenomes</taxon>
    </lineage>
</organism>
<dbReference type="EMBL" id="VSSQ01067325">
    <property type="protein sequence ID" value="MPN19717.1"/>
    <property type="molecule type" value="Genomic_DNA"/>
</dbReference>